<dbReference type="InterPro" id="IPR036291">
    <property type="entry name" value="NAD(P)-bd_dom_sf"/>
</dbReference>
<dbReference type="SUPFAM" id="SSF55347">
    <property type="entry name" value="Glyceraldehyde-3-phosphate dehydrogenase-like, C-terminal domain"/>
    <property type="match status" value="1"/>
</dbReference>
<dbReference type="Gene3D" id="3.30.360.10">
    <property type="entry name" value="Dihydrodipicolinate Reductase, domain 2"/>
    <property type="match status" value="1"/>
</dbReference>
<evidence type="ECO:0000313" key="2">
    <source>
        <dbReference type="EMBL" id="MDR6804912.1"/>
    </source>
</evidence>
<dbReference type="PANTHER" id="PTHR43818">
    <property type="entry name" value="BCDNA.GH03377"/>
    <property type="match status" value="1"/>
</dbReference>
<dbReference type="RefSeq" id="WP_309982198.1">
    <property type="nucleotide sequence ID" value="NZ_JAVDTI010000002.1"/>
</dbReference>
<dbReference type="InterPro" id="IPR050463">
    <property type="entry name" value="Gfo/Idh/MocA_oxidrdct_glycsds"/>
</dbReference>
<name>A0ABU1QUS1_9BACT</name>
<accession>A0ABU1QUS1</accession>
<protein>
    <submittedName>
        <fullName evidence="2">Dehydrogenase</fullName>
    </submittedName>
</protein>
<dbReference type="Pfam" id="PF01408">
    <property type="entry name" value="GFO_IDH_MocA"/>
    <property type="match status" value="1"/>
</dbReference>
<dbReference type="EMBL" id="JAVDTI010000002">
    <property type="protein sequence ID" value="MDR6804912.1"/>
    <property type="molecule type" value="Genomic_DNA"/>
</dbReference>
<evidence type="ECO:0000259" key="1">
    <source>
        <dbReference type="Pfam" id="PF01408"/>
    </source>
</evidence>
<gene>
    <name evidence="2" type="ORF">J2W84_001958</name>
</gene>
<organism evidence="2 3">
    <name type="scientific">Dyadobacter fermentans</name>
    <dbReference type="NCBI Taxonomy" id="94254"/>
    <lineage>
        <taxon>Bacteria</taxon>
        <taxon>Pseudomonadati</taxon>
        <taxon>Bacteroidota</taxon>
        <taxon>Cytophagia</taxon>
        <taxon>Cytophagales</taxon>
        <taxon>Spirosomataceae</taxon>
        <taxon>Dyadobacter</taxon>
    </lineage>
</organism>
<dbReference type="InterPro" id="IPR000683">
    <property type="entry name" value="Gfo/Idh/MocA-like_OxRdtase_N"/>
</dbReference>
<comment type="caution">
    <text evidence="2">The sequence shown here is derived from an EMBL/GenBank/DDBJ whole genome shotgun (WGS) entry which is preliminary data.</text>
</comment>
<evidence type="ECO:0000313" key="3">
    <source>
        <dbReference type="Proteomes" id="UP001264980"/>
    </source>
</evidence>
<reference evidence="2 3" key="1">
    <citation type="submission" date="2023-07" db="EMBL/GenBank/DDBJ databases">
        <title>Sorghum-associated microbial communities from plants grown in Nebraska, USA.</title>
        <authorList>
            <person name="Schachtman D."/>
        </authorList>
    </citation>
    <scope>NUCLEOTIDE SEQUENCE [LARGE SCALE GENOMIC DNA]</scope>
    <source>
        <strain evidence="2 3">BE57</strain>
    </source>
</reference>
<feature type="domain" description="Gfo/Idh/MocA-like oxidoreductase N-terminal" evidence="1">
    <location>
        <begin position="53"/>
        <end position="172"/>
    </location>
</feature>
<dbReference type="PROSITE" id="PS51318">
    <property type="entry name" value="TAT"/>
    <property type="match status" value="1"/>
</dbReference>
<proteinExistence type="predicted"/>
<sequence length="464" mass="51724">MSSNNDNNRRGFIKKFTGGALLTAASGPLFAGERIFSRELPWEKLRFAANDNIQIACIGTGIMGMGDTRTALKVPGVKLMAVADLYDGHLVRAKELFGDDIQTTRDYNEILSRKDIDAIILATPDHLHSQIGIQALKAGKAVYCEKPMVHKIEQGYDMIKAASDSGKVFQVGSQRVSSIIYAKAKELYQSGAIGELNFVEVYYDRHSAQGAWQYSIPPDASPQTVDWNRFLSDKAPKMAYDPLRFFRWRNYQDYGTGVAGDLFVHLFSGMHYILDSKGPTRIMTSGGLRYWKDGRDVPDVMLGIYDYPKTASHPAFNLTLRVNFADGSGGGSGFRFVGTDGQITLSGNTVTVKRKKMAAAPGYTIDTFPKALQDKFLVEYNNKYPARPEMSEPDMQEYKAPQGYDDRLDHFAIFFDAMRNNKKVLEDAVFGFRAAGPALLSNKSYFENTVVNWDPETMKLGKVS</sequence>
<dbReference type="Gene3D" id="3.40.50.720">
    <property type="entry name" value="NAD(P)-binding Rossmann-like Domain"/>
    <property type="match status" value="1"/>
</dbReference>
<dbReference type="Proteomes" id="UP001264980">
    <property type="component" value="Unassembled WGS sequence"/>
</dbReference>
<dbReference type="SUPFAM" id="SSF51735">
    <property type="entry name" value="NAD(P)-binding Rossmann-fold domains"/>
    <property type="match status" value="1"/>
</dbReference>
<dbReference type="InterPro" id="IPR006311">
    <property type="entry name" value="TAT_signal"/>
</dbReference>
<keyword evidence="3" id="KW-1185">Reference proteome</keyword>
<dbReference type="PANTHER" id="PTHR43818:SF5">
    <property type="entry name" value="OXIDOREDUCTASE FAMILY PROTEIN"/>
    <property type="match status" value="1"/>
</dbReference>